<name>A0A972J7A4_9RHOO</name>
<sequence length="200" mass="22828">MTASTTPCCASPIESLRGWLLALCLLLTPLIAHAEADENVVRYAEIVQGDDGYVVNADIDLDLGPRLTEALLRGVSLHFVLEFELERGRWYWFDRQIAARSIHYRLSYHAITRSYRLSVGGLHQTFDSLDGALRAMQRIRNWHIVELDELEAGVSYNAALRMRHDTSRLPRPFQVTAIGNRDWSVGTDWLRWTFLAGTTR</sequence>
<feature type="chain" id="PRO_5037491025" evidence="1">
    <location>
        <begin position="35"/>
        <end position="200"/>
    </location>
</feature>
<keyword evidence="3" id="KW-1185">Reference proteome</keyword>
<dbReference type="AlphaFoldDB" id="A0A972J7A4"/>
<protein>
    <submittedName>
        <fullName evidence="2">DUF4390 domain-containing protein</fullName>
    </submittedName>
</protein>
<dbReference type="Pfam" id="PF14334">
    <property type="entry name" value="DUF4390"/>
    <property type="match status" value="1"/>
</dbReference>
<organism evidence="2 3">
    <name type="scientific">Azoarcus taiwanensis</name>
    <dbReference type="NCBI Taxonomy" id="666964"/>
    <lineage>
        <taxon>Bacteria</taxon>
        <taxon>Pseudomonadati</taxon>
        <taxon>Pseudomonadota</taxon>
        <taxon>Betaproteobacteria</taxon>
        <taxon>Rhodocyclales</taxon>
        <taxon>Zoogloeaceae</taxon>
        <taxon>Azoarcus</taxon>
    </lineage>
</organism>
<dbReference type="RefSeq" id="WP_168986334.1">
    <property type="nucleotide sequence ID" value="NZ_CAWPHM010000264.1"/>
</dbReference>
<evidence type="ECO:0000256" key="1">
    <source>
        <dbReference type="SAM" id="SignalP"/>
    </source>
</evidence>
<gene>
    <name evidence="2" type="ORF">GPA21_00935</name>
</gene>
<evidence type="ECO:0000313" key="3">
    <source>
        <dbReference type="Proteomes" id="UP000599523"/>
    </source>
</evidence>
<accession>A0A972J7A4</accession>
<feature type="signal peptide" evidence="1">
    <location>
        <begin position="1"/>
        <end position="34"/>
    </location>
</feature>
<comment type="caution">
    <text evidence="2">The sequence shown here is derived from an EMBL/GenBank/DDBJ whole genome shotgun (WGS) entry which is preliminary data.</text>
</comment>
<proteinExistence type="predicted"/>
<keyword evidence="1" id="KW-0732">Signal</keyword>
<dbReference type="EMBL" id="WTVM01000003">
    <property type="protein sequence ID" value="NMG01539.1"/>
    <property type="molecule type" value="Genomic_DNA"/>
</dbReference>
<evidence type="ECO:0000313" key="2">
    <source>
        <dbReference type="EMBL" id="NMG01539.1"/>
    </source>
</evidence>
<dbReference type="InterPro" id="IPR025500">
    <property type="entry name" value="DUF4390"/>
</dbReference>
<reference evidence="2" key="1">
    <citation type="submission" date="2019-12" db="EMBL/GenBank/DDBJ databases">
        <title>Comparative genomics gives insights into the taxonomy of the Azoarcus-Aromatoleum group and reveals separate origins of nif in the plant-associated Azoarcus and non-plant-associated Aromatoleum sub-groups.</title>
        <authorList>
            <person name="Lafos M."/>
            <person name="Maluk M."/>
            <person name="Batista M."/>
            <person name="Junghare M."/>
            <person name="Carmona M."/>
            <person name="Faoro H."/>
            <person name="Cruz L.M."/>
            <person name="Battistoni F."/>
            <person name="De Souza E."/>
            <person name="Pedrosa F."/>
            <person name="Chen W.-M."/>
            <person name="Poole P.S."/>
            <person name="Dixon R.A."/>
            <person name="James E.K."/>
        </authorList>
    </citation>
    <scope>NUCLEOTIDE SEQUENCE</scope>
    <source>
        <strain evidence="2">NSC3</strain>
    </source>
</reference>
<dbReference type="Proteomes" id="UP000599523">
    <property type="component" value="Unassembled WGS sequence"/>
</dbReference>